<reference evidence="13 14" key="1">
    <citation type="submission" date="2018-08" db="EMBL/GenBank/DDBJ databases">
        <title>Paraburkholderia sp. DHOM06 isolated from forest soil.</title>
        <authorList>
            <person name="Gao Z.-H."/>
            <person name="Qiu L.-H."/>
        </authorList>
    </citation>
    <scope>NUCLEOTIDE SEQUENCE [LARGE SCALE GENOMIC DNA]</scope>
    <source>
        <strain evidence="13 14">DHOM06</strain>
    </source>
</reference>
<dbReference type="RefSeq" id="WP_115533689.1">
    <property type="nucleotide sequence ID" value="NZ_QRGA01000006.1"/>
</dbReference>
<dbReference type="GO" id="GO:0009279">
    <property type="term" value="C:cell outer membrane"/>
    <property type="evidence" value="ECO:0007669"/>
    <property type="project" value="UniProtKB-SubCell"/>
</dbReference>
<accession>A0A3D8K1D2</accession>
<dbReference type="PANTHER" id="PTHR34501:SF9">
    <property type="entry name" value="MAJOR OUTER MEMBRANE PROTEIN P.IA"/>
    <property type="match status" value="1"/>
</dbReference>
<keyword evidence="9" id="KW-0472">Membrane</keyword>
<comment type="caution">
    <text evidence="13">The sequence shown here is derived from an EMBL/GenBank/DDBJ whole genome shotgun (WGS) entry which is preliminary data.</text>
</comment>
<dbReference type="EMBL" id="QRGA01000006">
    <property type="protein sequence ID" value="RDU98872.1"/>
    <property type="molecule type" value="Genomic_DNA"/>
</dbReference>
<keyword evidence="5" id="KW-0812">Transmembrane</keyword>
<evidence type="ECO:0000256" key="1">
    <source>
        <dbReference type="ARBA" id="ARBA00004571"/>
    </source>
</evidence>
<dbReference type="SUPFAM" id="SSF56935">
    <property type="entry name" value="Porins"/>
    <property type="match status" value="1"/>
</dbReference>
<evidence type="ECO:0000256" key="2">
    <source>
        <dbReference type="ARBA" id="ARBA00011233"/>
    </source>
</evidence>
<dbReference type="Gene3D" id="2.40.160.10">
    <property type="entry name" value="Porin"/>
    <property type="match status" value="1"/>
</dbReference>
<dbReference type="CDD" id="cd00342">
    <property type="entry name" value="gram_neg_porins"/>
    <property type="match status" value="1"/>
</dbReference>
<keyword evidence="8" id="KW-0626">Porin</keyword>
<evidence type="ECO:0000313" key="13">
    <source>
        <dbReference type="EMBL" id="RDU98872.1"/>
    </source>
</evidence>
<sequence length="376" mass="39481">MKAKYLAATALAVTSSYAAAQSVTLYGVVDMGVEYISHAGTSGKSLVRMPSNTDELPSRWGLHGDEDLGGGMHAIFTLESGFIVNQGSMGQGGRLFGRQAWVGVSGPFGAVTLGRQYNMLYWAMADADMIGPDLYSMGSLDNYIPNMRSDNTVAYKGSYRGLTIGATYSFGRDAAGTGNSPGQGTCVGSVPGAASACREWSAMLKYDTPWFGASASYDEQRGGAGAAASFFDGAAAIPLTDPADKDARVQLNGYAKFGNLRLGGGWIGRRVETNNVTSPDARSNLFFAGASYQLTPFVLLDGEAYRIVNAQQDARATLGTLRFTYLLSKRTAVYAQTAYLANSAHAQYAISLGGAGATPPAGMGQLGVNVGIRHSF</sequence>
<evidence type="ECO:0000256" key="4">
    <source>
        <dbReference type="ARBA" id="ARBA00022452"/>
    </source>
</evidence>
<dbReference type="GO" id="GO:0006811">
    <property type="term" value="P:monoatomic ion transport"/>
    <property type="evidence" value="ECO:0007669"/>
    <property type="project" value="UniProtKB-KW"/>
</dbReference>
<dbReference type="InterPro" id="IPR033900">
    <property type="entry name" value="Gram_neg_porin_domain"/>
</dbReference>
<protein>
    <submittedName>
        <fullName evidence="13">Porin</fullName>
    </submittedName>
</protein>
<evidence type="ECO:0000256" key="10">
    <source>
        <dbReference type="ARBA" id="ARBA00023237"/>
    </source>
</evidence>
<organism evidence="13 14">
    <name type="scientific">Trinickia dinghuensis</name>
    <dbReference type="NCBI Taxonomy" id="2291023"/>
    <lineage>
        <taxon>Bacteria</taxon>
        <taxon>Pseudomonadati</taxon>
        <taxon>Pseudomonadota</taxon>
        <taxon>Betaproteobacteria</taxon>
        <taxon>Burkholderiales</taxon>
        <taxon>Burkholderiaceae</taxon>
        <taxon>Trinickia</taxon>
    </lineage>
</organism>
<feature type="domain" description="Porin" evidence="12">
    <location>
        <begin position="7"/>
        <end position="344"/>
    </location>
</feature>
<dbReference type="PANTHER" id="PTHR34501">
    <property type="entry name" value="PROTEIN YDDL-RELATED"/>
    <property type="match status" value="1"/>
</dbReference>
<feature type="chain" id="PRO_5017786286" evidence="11">
    <location>
        <begin position="21"/>
        <end position="376"/>
    </location>
</feature>
<evidence type="ECO:0000256" key="7">
    <source>
        <dbReference type="ARBA" id="ARBA00023065"/>
    </source>
</evidence>
<feature type="signal peptide" evidence="11">
    <location>
        <begin position="1"/>
        <end position="20"/>
    </location>
</feature>
<evidence type="ECO:0000256" key="9">
    <source>
        <dbReference type="ARBA" id="ARBA00023136"/>
    </source>
</evidence>
<keyword evidence="14" id="KW-1185">Reference proteome</keyword>
<dbReference type="GO" id="GO:0046930">
    <property type="term" value="C:pore complex"/>
    <property type="evidence" value="ECO:0007669"/>
    <property type="project" value="UniProtKB-KW"/>
</dbReference>
<dbReference type="GO" id="GO:0015288">
    <property type="term" value="F:porin activity"/>
    <property type="evidence" value="ECO:0007669"/>
    <property type="project" value="UniProtKB-KW"/>
</dbReference>
<comment type="subcellular location">
    <subcellularLocation>
        <location evidence="1">Cell outer membrane</location>
        <topology evidence="1">Multi-pass membrane protein</topology>
    </subcellularLocation>
</comment>
<proteinExistence type="predicted"/>
<evidence type="ECO:0000256" key="5">
    <source>
        <dbReference type="ARBA" id="ARBA00022692"/>
    </source>
</evidence>
<evidence type="ECO:0000313" key="14">
    <source>
        <dbReference type="Proteomes" id="UP000256838"/>
    </source>
</evidence>
<evidence type="ECO:0000259" key="12">
    <source>
        <dbReference type="Pfam" id="PF13609"/>
    </source>
</evidence>
<keyword evidence="10" id="KW-0998">Cell outer membrane</keyword>
<evidence type="ECO:0000256" key="8">
    <source>
        <dbReference type="ARBA" id="ARBA00023114"/>
    </source>
</evidence>
<evidence type="ECO:0000256" key="3">
    <source>
        <dbReference type="ARBA" id="ARBA00022448"/>
    </source>
</evidence>
<keyword evidence="4" id="KW-1134">Transmembrane beta strand</keyword>
<dbReference type="Pfam" id="PF13609">
    <property type="entry name" value="Porin_4"/>
    <property type="match status" value="1"/>
</dbReference>
<dbReference type="Proteomes" id="UP000256838">
    <property type="component" value="Unassembled WGS sequence"/>
</dbReference>
<evidence type="ECO:0000256" key="6">
    <source>
        <dbReference type="ARBA" id="ARBA00022729"/>
    </source>
</evidence>
<gene>
    <name evidence="13" type="ORF">DWV00_11495</name>
</gene>
<dbReference type="InterPro" id="IPR023614">
    <property type="entry name" value="Porin_dom_sf"/>
</dbReference>
<comment type="subunit">
    <text evidence="2">Homotrimer.</text>
</comment>
<dbReference type="InterPro" id="IPR050298">
    <property type="entry name" value="Gram-neg_bact_OMP"/>
</dbReference>
<evidence type="ECO:0000256" key="11">
    <source>
        <dbReference type="SAM" id="SignalP"/>
    </source>
</evidence>
<dbReference type="AlphaFoldDB" id="A0A3D8K1D2"/>
<dbReference type="OrthoDB" id="8679056at2"/>
<name>A0A3D8K1D2_9BURK</name>
<keyword evidence="7" id="KW-0406">Ion transport</keyword>
<keyword evidence="3" id="KW-0813">Transport</keyword>
<keyword evidence="6 11" id="KW-0732">Signal</keyword>